<feature type="signal peptide" evidence="1">
    <location>
        <begin position="1"/>
        <end position="18"/>
    </location>
</feature>
<feature type="chain" id="PRO_5030806777" description="Secreted protein" evidence="1">
    <location>
        <begin position="19"/>
        <end position="114"/>
    </location>
</feature>
<dbReference type="EMBL" id="HBGK01042624">
    <property type="protein sequence ID" value="CAD9302254.1"/>
    <property type="molecule type" value="Transcribed_RNA"/>
</dbReference>
<keyword evidence="1" id="KW-0732">Signal</keyword>
<sequence length="114" mass="13049">MADLSELLLLLASSMTQAKDSLSHRDLCRPYRAPEPLRHISIPHAESAPNYKVRRTIIHIALEMLLLTTASTMRLTQHENDLQQPTQHRWYSRVKSIGWGSECFARMSPICCCC</sequence>
<evidence type="ECO:0000256" key="1">
    <source>
        <dbReference type="SAM" id="SignalP"/>
    </source>
</evidence>
<reference evidence="2" key="1">
    <citation type="submission" date="2021-01" db="EMBL/GenBank/DDBJ databases">
        <authorList>
            <person name="Corre E."/>
            <person name="Pelletier E."/>
            <person name="Niang G."/>
            <person name="Scheremetjew M."/>
            <person name="Finn R."/>
            <person name="Kale V."/>
            <person name="Holt S."/>
            <person name="Cochrane G."/>
            <person name="Meng A."/>
            <person name="Brown T."/>
            <person name="Cohen L."/>
        </authorList>
    </citation>
    <scope>NUCLEOTIDE SEQUENCE</scope>
    <source>
        <strain evidence="2">CCMP 410</strain>
    </source>
</reference>
<proteinExistence type="predicted"/>
<name>A0A7S1YIG6_9STRA</name>
<gene>
    <name evidence="2" type="ORF">GOCE00092_LOCUS22365</name>
</gene>
<evidence type="ECO:0000313" key="2">
    <source>
        <dbReference type="EMBL" id="CAD9302254.1"/>
    </source>
</evidence>
<organism evidence="2">
    <name type="scientific">Grammatophora oceanica</name>
    <dbReference type="NCBI Taxonomy" id="210454"/>
    <lineage>
        <taxon>Eukaryota</taxon>
        <taxon>Sar</taxon>
        <taxon>Stramenopiles</taxon>
        <taxon>Ochrophyta</taxon>
        <taxon>Bacillariophyta</taxon>
        <taxon>Fragilariophyceae</taxon>
        <taxon>Fragilariophycidae</taxon>
        <taxon>Rhabdonematales</taxon>
        <taxon>Grammatophoraceae</taxon>
        <taxon>Grammatophora</taxon>
    </lineage>
</organism>
<accession>A0A7S1YIG6</accession>
<dbReference type="AlphaFoldDB" id="A0A7S1YIG6"/>
<evidence type="ECO:0008006" key="3">
    <source>
        <dbReference type="Google" id="ProtNLM"/>
    </source>
</evidence>
<protein>
    <recommendedName>
        <fullName evidence="3">Secreted protein</fullName>
    </recommendedName>
</protein>